<dbReference type="SUPFAM" id="SSF53756">
    <property type="entry name" value="UDP-Glycosyltransferase/glycogen phosphorylase"/>
    <property type="match status" value="1"/>
</dbReference>
<dbReference type="Proteomes" id="UP000808388">
    <property type="component" value="Unassembled WGS sequence"/>
</dbReference>
<sequence>MQKGRTHIVFAITKGTWGGAQRYVFTLASHFGGRKNQISVVLGEWGLLANQLQEKNIRVETIGGLERDIRSSEYRVFTKIYQVLKTLRPDVLHANSAKMAGLGALAGRMLGVSRIIVTVHGWTFLEDRPRWQKIIIWFFSWITSLLAHKTIVITKCDFVIGKQMPFVGKKIHYIPIGVNPELYLPFLDREGARKELQTIINQRYGAEITALSDEVWIGANGELTKNKDYETLLEAAANVKGMFKLIIIGDGEEQEILTHIVDQLKLNQRVFFAGFVPDAARLIRAFNIFSMSSIKEGLPYAILEAGLAGVPVVATKVGGIPDIIRSGENGILTNPKDPKSFASAIDKLLEDSSLREKYGAALYETVARDFSLQTMLEKTRAVYGL</sequence>
<dbReference type="InterPro" id="IPR028098">
    <property type="entry name" value="Glyco_trans_4-like_N"/>
</dbReference>
<proteinExistence type="predicted"/>
<evidence type="ECO:0000259" key="1">
    <source>
        <dbReference type="Pfam" id="PF00534"/>
    </source>
</evidence>
<dbReference type="Pfam" id="PF13439">
    <property type="entry name" value="Glyco_transf_4"/>
    <property type="match status" value="1"/>
</dbReference>
<dbReference type="PANTHER" id="PTHR12526">
    <property type="entry name" value="GLYCOSYLTRANSFERASE"/>
    <property type="match status" value="1"/>
</dbReference>
<dbReference type="Pfam" id="PF00534">
    <property type="entry name" value="Glycos_transf_1"/>
    <property type="match status" value="1"/>
</dbReference>
<dbReference type="Gene3D" id="3.40.50.2000">
    <property type="entry name" value="Glycogen Phosphorylase B"/>
    <property type="match status" value="2"/>
</dbReference>
<gene>
    <name evidence="3" type="ORF">HY220_00570</name>
</gene>
<evidence type="ECO:0000313" key="4">
    <source>
        <dbReference type="Proteomes" id="UP000808388"/>
    </source>
</evidence>
<evidence type="ECO:0000313" key="3">
    <source>
        <dbReference type="EMBL" id="MBI3627232.1"/>
    </source>
</evidence>
<comment type="caution">
    <text evidence="3">The sequence shown here is derived from an EMBL/GenBank/DDBJ whole genome shotgun (WGS) entry which is preliminary data.</text>
</comment>
<feature type="domain" description="Glycosyl transferase family 1" evidence="1">
    <location>
        <begin position="219"/>
        <end position="361"/>
    </location>
</feature>
<accession>A0A9D6QTJ7</accession>
<name>A0A9D6QTJ7_9BACT</name>
<evidence type="ECO:0000259" key="2">
    <source>
        <dbReference type="Pfam" id="PF13439"/>
    </source>
</evidence>
<dbReference type="InterPro" id="IPR001296">
    <property type="entry name" value="Glyco_trans_1"/>
</dbReference>
<organism evidence="3 4">
    <name type="scientific">Candidatus Sungiibacteriota bacterium</name>
    <dbReference type="NCBI Taxonomy" id="2750080"/>
    <lineage>
        <taxon>Bacteria</taxon>
        <taxon>Candidatus Sungiibacteriota</taxon>
    </lineage>
</organism>
<dbReference type="GO" id="GO:0016757">
    <property type="term" value="F:glycosyltransferase activity"/>
    <property type="evidence" value="ECO:0007669"/>
    <property type="project" value="InterPro"/>
</dbReference>
<feature type="domain" description="Glycosyltransferase subfamily 4-like N-terminal" evidence="2">
    <location>
        <begin position="17"/>
        <end position="181"/>
    </location>
</feature>
<reference evidence="3" key="1">
    <citation type="submission" date="2020-07" db="EMBL/GenBank/DDBJ databases">
        <title>Huge and variable diversity of episymbiotic CPR bacteria and DPANN archaea in groundwater ecosystems.</title>
        <authorList>
            <person name="He C.Y."/>
            <person name="Keren R."/>
            <person name="Whittaker M."/>
            <person name="Farag I.F."/>
            <person name="Doudna J."/>
            <person name="Cate J.H.D."/>
            <person name="Banfield J.F."/>
        </authorList>
    </citation>
    <scope>NUCLEOTIDE SEQUENCE</scope>
    <source>
        <strain evidence="3">NC_groundwater_972_Pr1_S-0.2um_49_27</strain>
    </source>
</reference>
<protein>
    <submittedName>
        <fullName evidence="3">Glycosyltransferase</fullName>
    </submittedName>
</protein>
<dbReference type="EMBL" id="JACQCQ010000002">
    <property type="protein sequence ID" value="MBI3627232.1"/>
    <property type="molecule type" value="Genomic_DNA"/>
</dbReference>
<dbReference type="AlphaFoldDB" id="A0A9D6QTJ7"/>